<dbReference type="Proteomes" id="UP000789706">
    <property type="component" value="Unassembled WGS sequence"/>
</dbReference>
<dbReference type="SUPFAM" id="SSF50960">
    <property type="entry name" value="TolB, C-terminal domain"/>
    <property type="match status" value="1"/>
</dbReference>
<organism evidence="8 9">
    <name type="scientific">Diversispora eburnea</name>
    <dbReference type="NCBI Taxonomy" id="1213867"/>
    <lineage>
        <taxon>Eukaryota</taxon>
        <taxon>Fungi</taxon>
        <taxon>Fungi incertae sedis</taxon>
        <taxon>Mucoromycota</taxon>
        <taxon>Glomeromycotina</taxon>
        <taxon>Glomeromycetes</taxon>
        <taxon>Diversisporales</taxon>
        <taxon>Diversisporaceae</taxon>
        <taxon>Diversispora</taxon>
    </lineage>
</organism>
<evidence type="ECO:0000256" key="6">
    <source>
        <dbReference type="ARBA" id="ARBA00023163"/>
    </source>
</evidence>
<dbReference type="GO" id="GO:0006364">
    <property type="term" value="P:rRNA processing"/>
    <property type="evidence" value="ECO:0007669"/>
    <property type="project" value="UniProtKB-KW"/>
</dbReference>
<comment type="caution">
    <text evidence="8">The sequence shown here is derived from an EMBL/GenBank/DDBJ whole genome shotgun (WGS) entry which is preliminary data.</text>
</comment>
<keyword evidence="9" id="KW-1185">Reference proteome</keyword>
<reference evidence="8" key="1">
    <citation type="submission" date="2021-06" db="EMBL/GenBank/DDBJ databases">
        <authorList>
            <person name="Kallberg Y."/>
            <person name="Tangrot J."/>
            <person name="Rosling A."/>
        </authorList>
    </citation>
    <scope>NUCLEOTIDE SEQUENCE</scope>
    <source>
        <strain evidence="8">AZ414A</strain>
    </source>
</reference>
<dbReference type="PANTHER" id="PTHR44215:SF1">
    <property type="entry name" value="WD REPEAT-CONTAINING PROTEIN 75"/>
    <property type="match status" value="1"/>
</dbReference>
<feature type="non-terminal residue" evidence="8">
    <location>
        <position position="1"/>
    </location>
</feature>
<protein>
    <submittedName>
        <fullName evidence="8">7727_t:CDS:1</fullName>
    </submittedName>
</protein>
<evidence type="ECO:0000256" key="2">
    <source>
        <dbReference type="ARBA" id="ARBA00022517"/>
    </source>
</evidence>
<keyword evidence="5" id="KW-0677">Repeat</keyword>
<evidence type="ECO:0000256" key="3">
    <source>
        <dbReference type="ARBA" id="ARBA00022552"/>
    </source>
</evidence>
<keyword evidence="2" id="KW-0690">Ribosome biogenesis</keyword>
<dbReference type="OrthoDB" id="4096at2759"/>
<evidence type="ECO:0000256" key="4">
    <source>
        <dbReference type="ARBA" id="ARBA00022574"/>
    </source>
</evidence>
<gene>
    <name evidence="8" type="ORF">DEBURN_LOCUS7617</name>
</gene>
<evidence type="ECO:0000256" key="7">
    <source>
        <dbReference type="ARBA" id="ARBA00023242"/>
    </source>
</evidence>
<accession>A0A9N9BF38</accession>
<comment type="subcellular location">
    <subcellularLocation>
        <location evidence="1">Nucleus</location>
        <location evidence="1">Nucleolus</location>
    </subcellularLocation>
</comment>
<evidence type="ECO:0000313" key="8">
    <source>
        <dbReference type="EMBL" id="CAG8561592.1"/>
    </source>
</evidence>
<proteinExistence type="predicted"/>
<dbReference type="GO" id="GO:2000234">
    <property type="term" value="P:positive regulation of rRNA processing"/>
    <property type="evidence" value="ECO:0007669"/>
    <property type="project" value="TreeGrafter"/>
</dbReference>
<keyword evidence="7" id="KW-0539">Nucleus</keyword>
<evidence type="ECO:0000313" key="9">
    <source>
        <dbReference type="Proteomes" id="UP000789706"/>
    </source>
</evidence>
<dbReference type="GO" id="GO:0045943">
    <property type="term" value="P:positive regulation of transcription by RNA polymerase I"/>
    <property type="evidence" value="ECO:0007669"/>
    <property type="project" value="InterPro"/>
</dbReference>
<sequence length="82" mass="9327">MSFLPRLGSEICTISISPDQTLYAFLIGIPGTIQFYNAYTDRHVMEVEVLLRNLVSSSFEKEIIYHHVCHVAFSSNGEWMAT</sequence>
<evidence type="ECO:0000256" key="5">
    <source>
        <dbReference type="ARBA" id="ARBA00022737"/>
    </source>
</evidence>
<evidence type="ECO:0000256" key="1">
    <source>
        <dbReference type="ARBA" id="ARBA00004604"/>
    </source>
</evidence>
<dbReference type="GO" id="GO:0032040">
    <property type="term" value="C:small-subunit processome"/>
    <property type="evidence" value="ECO:0007669"/>
    <property type="project" value="InterPro"/>
</dbReference>
<keyword evidence="4" id="KW-0853">WD repeat</keyword>
<dbReference type="AlphaFoldDB" id="A0A9N9BF38"/>
<dbReference type="EMBL" id="CAJVPK010000950">
    <property type="protein sequence ID" value="CAG8561592.1"/>
    <property type="molecule type" value="Genomic_DNA"/>
</dbReference>
<dbReference type="PANTHER" id="PTHR44215">
    <property type="entry name" value="WD REPEAT-CONTAINING PROTEIN 75"/>
    <property type="match status" value="1"/>
</dbReference>
<dbReference type="InterPro" id="IPR053826">
    <property type="entry name" value="WDR75"/>
</dbReference>
<dbReference type="GO" id="GO:0003723">
    <property type="term" value="F:RNA binding"/>
    <property type="evidence" value="ECO:0007669"/>
    <property type="project" value="InterPro"/>
</dbReference>
<keyword evidence="3" id="KW-0698">rRNA processing</keyword>
<keyword evidence="6" id="KW-0804">Transcription</keyword>
<name>A0A9N9BF38_9GLOM</name>